<reference evidence="2" key="1">
    <citation type="submission" date="2016-01" db="EMBL/GenBank/DDBJ databases">
        <authorList>
            <person name="Mcilroy J.S."/>
            <person name="Karst M S."/>
            <person name="Albertsen M."/>
        </authorList>
    </citation>
    <scope>NUCLEOTIDE SEQUENCE</scope>
    <source>
        <strain evidence="2">Cfx-K</strain>
    </source>
</reference>
<dbReference type="KEGG" id="pbf:CFX0092_A0094"/>
<evidence type="ECO:0008006" key="4">
    <source>
        <dbReference type="Google" id="ProtNLM"/>
    </source>
</evidence>
<evidence type="ECO:0000256" key="1">
    <source>
        <dbReference type="SAM" id="Phobius"/>
    </source>
</evidence>
<feature type="transmembrane region" description="Helical" evidence="1">
    <location>
        <begin position="93"/>
        <end position="111"/>
    </location>
</feature>
<organism evidence="2 3">
    <name type="scientific">Candidatus Promineifilum breve</name>
    <dbReference type="NCBI Taxonomy" id="1806508"/>
    <lineage>
        <taxon>Bacteria</taxon>
        <taxon>Bacillati</taxon>
        <taxon>Chloroflexota</taxon>
        <taxon>Ardenticatenia</taxon>
        <taxon>Candidatus Promineifilales</taxon>
        <taxon>Candidatus Promineifilaceae</taxon>
        <taxon>Candidatus Promineifilum</taxon>
    </lineage>
</organism>
<dbReference type="OrthoDB" id="3078741at2"/>
<dbReference type="AlphaFoldDB" id="A0A160T0M2"/>
<feature type="transmembrane region" description="Helical" evidence="1">
    <location>
        <begin position="62"/>
        <end position="81"/>
    </location>
</feature>
<name>A0A160T0M2_9CHLR</name>
<evidence type="ECO:0000313" key="3">
    <source>
        <dbReference type="Proteomes" id="UP000215027"/>
    </source>
</evidence>
<dbReference type="EMBL" id="LN890655">
    <property type="protein sequence ID" value="CUS01975.2"/>
    <property type="molecule type" value="Genomic_DNA"/>
</dbReference>
<sequence>MDDDIKKLKEDEPTVADFAAEETTPDTADGPNMAWVPGLVLIAIGTFFLFNQLTGFQLNNWWAFFILIPAFGSLGNFMRAYKKDGRLSNEARGSLIGSLILFFITAVFIFGWSWGTIWPVFLIIGGIGALLSGLFN</sequence>
<proteinExistence type="predicted"/>
<gene>
    <name evidence="2" type="ORF">CFX0092_A0094</name>
</gene>
<dbReference type="RefSeq" id="WP_095041641.1">
    <property type="nucleotide sequence ID" value="NZ_LN890655.1"/>
</dbReference>
<evidence type="ECO:0000313" key="2">
    <source>
        <dbReference type="EMBL" id="CUS01975.2"/>
    </source>
</evidence>
<dbReference type="Proteomes" id="UP000215027">
    <property type="component" value="Chromosome I"/>
</dbReference>
<keyword evidence="1" id="KW-0812">Transmembrane</keyword>
<keyword evidence="3" id="KW-1185">Reference proteome</keyword>
<keyword evidence="1" id="KW-0472">Membrane</keyword>
<protein>
    <recommendedName>
        <fullName evidence="4">DUF5668 domain-containing protein</fullName>
    </recommendedName>
</protein>
<accession>A0A160T0M2</accession>
<feature type="transmembrane region" description="Helical" evidence="1">
    <location>
        <begin position="33"/>
        <end position="50"/>
    </location>
</feature>
<keyword evidence="1" id="KW-1133">Transmembrane helix</keyword>
<feature type="transmembrane region" description="Helical" evidence="1">
    <location>
        <begin position="117"/>
        <end position="135"/>
    </location>
</feature>